<organism evidence="1">
    <name type="scientific">marine metagenome</name>
    <dbReference type="NCBI Taxonomy" id="408172"/>
    <lineage>
        <taxon>unclassified sequences</taxon>
        <taxon>metagenomes</taxon>
        <taxon>ecological metagenomes</taxon>
    </lineage>
</organism>
<gene>
    <name evidence="1" type="ORF">METZ01_LOCUS323891</name>
</gene>
<reference evidence="1" key="1">
    <citation type="submission" date="2018-05" db="EMBL/GenBank/DDBJ databases">
        <authorList>
            <person name="Lanie J.A."/>
            <person name="Ng W.-L."/>
            <person name="Kazmierczak K.M."/>
            <person name="Andrzejewski T.M."/>
            <person name="Davidsen T.M."/>
            <person name="Wayne K.J."/>
            <person name="Tettelin H."/>
            <person name="Glass J.I."/>
            <person name="Rusch D."/>
            <person name="Podicherti R."/>
            <person name="Tsui H.-C.T."/>
            <person name="Winkler M.E."/>
        </authorList>
    </citation>
    <scope>NUCLEOTIDE SEQUENCE</scope>
</reference>
<dbReference type="AlphaFoldDB" id="A0A382PDU9"/>
<evidence type="ECO:0000313" key="1">
    <source>
        <dbReference type="EMBL" id="SVC71037.1"/>
    </source>
</evidence>
<sequence>MKIILKKEHLEELESILDKYLSAHSRANWDQKEARQIIINLIMTKFRKSIGII</sequence>
<protein>
    <submittedName>
        <fullName evidence="1">Uncharacterized protein</fullName>
    </submittedName>
</protein>
<dbReference type="EMBL" id="UINC01106400">
    <property type="protein sequence ID" value="SVC71037.1"/>
    <property type="molecule type" value="Genomic_DNA"/>
</dbReference>
<proteinExistence type="predicted"/>
<name>A0A382PDU9_9ZZZZ</name>
<accession>A0A382PDU9</accession>